<evidence type="ECO:0000313" key="1">
    <source>
        <dbReference type="EMBL" id="CUV26222.1"/>
    </source>
</evidence>
<dbReference type="EMBL" id="LN899822">
    <property type="protein sequence ID" value="CUV61912.1"/>
    <property type="molecule type" value="Genomic_DNA"/>
</dbReference>
<evidence type="ECO:0000313" key="3">
    <source>
        <dbReference type="EMBL" id="CUV42576.1"/>
    </source>
</evidence>
<dbReference type="EMBL" id="LN899826">
    <property type="protein sequence ID" value="CUV42576.1"/>
    <property type="molecule type" value="Genomic_DNA"/>
</dbReference>
<dbReference type="Pfam" id="PF20137">
    <property type="entry name" value="BubE"/>
    <property type="match status" value="1"/>
</dbReference>
<sequence>MIRHTQLEPRFVKTIPRDLEPAVLYVSMEYGTAVHSCCCGCGNEVVTPLTPTDWTLTFDGEAVSLWPSIGNWNLPCKSHYVIKRSRVIEAGPWSRDRVEAAQKREKVEKAIFYGRHFDARQEANSAGLSTPPNKASEGFWVRLRRWLS</sequence>
<organism evidence="3">
    <name type="scientific">Ralstonia solanacearum</name>
    <name type="common">Pseudomonas solanacearum</name>
    <dbReference type="NCBI Taxonomy" id="305"/>
    <lineage>
        <taxon>Bacteria</taxon>
        <taxon>Pseudomonadati</taxon>
        <taxon>Pseudomonadota</taxon>
        <taxon>Betaproteobacteria</taxon>
        <taxon>Burkholderiales</taxon>
        <taxon>Burkholderiaceae</taxon>
        <taxon>Ralstonia</taxon>
        <taxon>Ralstonia solanacearum species complex</taxon>
    </lineage>
</organism>
<protein>
    <submittedName>
        <fullName evidence="3">Uncharacterized protein</fullName>
    </submittedName>
</protein>
<reference evidence="3" key="1">
    <citation type="submission" date="2015-10" db="EMBL/GenBank/DDBJ databases">
        <authorList>
            <person name="Gilbert D.G."/>
        </authorList>
    </citation>
    <scope>NUCLEOTIDE SEQUENCE</scope>
    <source>
        <strain evidence="3">Phyl III-seqv23</strain>
    </source>
</reference>
<name>A0A0S4W779_RALSL</name>
<dbReference type="AlphaFoldDB" id="A0A0S4W779"/>
<dbReference type="EMBL" id="LN899823">
    <property type="protein sequence ID" value="CUV26222.1"/>
    <property type="molecule type" value="Genomic_DNA"/>
</dbReference>
<evidence type="ECO:0000313" key="2">
    <source>
        <dbReference type="EMBL" id="CUV36822.1"/>
    </source>
</evidence>
<dbReference type="EMBL" id="LN899825">
    <property type="protein sequence ID" value="CUV36822.1"/>
    <property type="molecule type" value="Genomic_DNA"/>
</dbReference>
<accession>A0A0S4W779</accession>
<proteinExistence type="predicted"/>
<evidence type="ECO:0000313" key="4">
    <source>
        <dbReference type="EMBL" id="CUV61912.1"/>
    </source>
</evidence>
<gene>
    <name evidence="4" type="ORF">RD1301_v1_1870003</name>
    <name evidence="1" type="ORF">RUN1744_v1_1400003</name>
    <name evidence="2" type="ORF">TD1301_v1_2500004</name>
    <name evidence="3" type="ORF">TF3108_v1_1340003</name>
</gene>
<dbReference type="InterPro" id="IPR045384">
    <property type="entry name" value="DUF6527"/>
</dbReference>